<reference evidence="13" key="1">
    <citation type="journal article" date="2021" name="PeerJ">
        <title>Extensive microbial diversity within the chicken gut microbiome revealed by metagenomics and culture.</title>
        <authorList>
            <person name="Gilroy R."/>
            <person name="Ravi A."/>
            <person name="Getino M."/>
            <person name="Pursley I."/>
            <person name="Horton D.L."/>
            <person name="Alikhan N.F."/>
            <person name="Baker D."/>
            <person name="Gharbi K."/>
            <person name="Hall N."/>
            <person name="Watson M."/>
            <person name="Adriaenssens E.M."/>
            <person name="Foster-Nyarko E."/>
            <person name="Jarju S."/>
            <person name="Secka A."/>
            <person name="Antonio M."/>
            <person name="Oren A."/>
            <person name="Chaudhuri R.R."/>
            <person name="La Ragione R."/>
            <person name="Hildebrand F."/>
            <person name="Pallen M.J."/>
        </authorList>
    </citation>
    <scope>NUCLEOTIDE SEQUENCE</scope>
    <source>
        <strain evidence="13">Gambia11-129</strain>
    </source>
</reference>
<proteinExistence type="inferred from homology"/>
<organism evidence="13 14">
    <name type="scientific">Candidatus Ornithospirochaeta avicola</name>
    <dbReference type="NCBI Taxonomy" id="2840896"/>
    <lineage>
        <taxon>Bacteria</taxon>
        <taxon>Pseudomonadati</taxon>
        <taxon>Spirochaetota</taxon>
        <taxon>Spirochaetia</taxon>
        <taxon>Spirochaetales</taxon>
        <taxon>Spirochaetaceae</taxon>
        <taxon>Spirochaetaceae incertae sedis</taxon>
        <taxon>Candidatus Ornithospirochaeta</taxon>
    </lineage>
</organism>
<evidence type="ECO:0000256" key="6">
    <source>
        <dbReference type="ARBA" id="ARBA00022679"/>
    </source>
</evidence>
<comment type="caution">
    <text evidence="13">The sequence shown here is derived from an EMBL/GenBank/DDBJ whole genome shotgun (WGS) entry which is preliminary data.</text>
</comment>
<sequence>MNIILFDRLSESIPLSDRRAVHILKVLRLKEGDSFFCGVVRGSCYKARIDKITATEIFLSYSDEKEDGFSYPLTLIIGEVRPICMRRILREVTSLGARKLVLTLTEKGEKSYHEASLYKSGEYKEILVDGAMQAGCTYIPEVIFASSVKEAVKHAESDEKILLDNIIGSVRLSDMTLEGKSVTIAIGSERGFSDNERNAFLSSGFTAALIGNRILRTETACVAATALALERMNIL</sequence>
<comment type="similarity">
    <text evidence="2 10">Belongs to the RNA methyltransferase RsmE family.</text>
</comment>
<reference evidence="13" key="2">
    <citation type="submission" date="2021-04" db="EMBL/GenBank/DDBJ databases">
        <authorList>
            <person name="Gilroy R."/>
        </authorList>
    </citation>
    <scope>NUCLEOTIDE SEQUENCE</scope>
    <source>
        <strain evidence="13">Gambia11-129</strain>
    </source>
</reference>
<evidence type="ECO:0000313" key="13">
    <source>
        <dbReference type="EMBL" id="HIV99106.1"/>
    </source>
</evidence>
<evidence type="ECO:0000256" key="4">
    <source>
        <dbReference type="ARBA" id="ARBA00022552"/>
    </source>
</evidence>
<evidence type="ECO:0000259" key="12">
    <source>
        <dbReference type="Pfam" id="PF20260"/>
    </source>
</evidence>
<comment type="catalytic activity">
    <reaction evidence="9 10">
        <text>uridine(1498) in 16S rRNA + S-adenosyl-L-methionine = N(3)-methyluridine(1498) in 16S rRNA + S-adenosyl-L-homocysteine + H(+)</text>
        <dbReference type="Rhea" id="RHEA:42920"/>
        <dbReference type="Rhea" id="RHEA-COMP:10283"/>
        <dbReference type="Rhea" id="RHEA-COMP:10284"/>
        <dbReference type="ChEBI" id="CHEBI:15378"/>
        <dbReference type="ChEBI" id="CHEBI:57856"/>
        <dbReference type="ChEBI" id="CHEBI:59789"/>
        <dbReference type="ChEBI" id="CHEBI:65315"/>
        <dbReference type="ChEBI" id="CHEBI:74502"/>
        <dbReference type="EC" id="2.1.1.193"/>
    </reaction>
</comment>
<evidence type="ECO:0000256" key="1">
    <source>
        <dbReference type="ARBA" id="ARBA00004496"/>
    </source>
</evidence>
<dbReference type="Proteomes" id="UP000823936">
    <property type="component" value="Unassembled WGS sequence"/>
</dbReference>
<dbReference type="Pfam" id="PF20260">
    <property type="entry name" value="PUA_4"/>
    <property type="match status" value="1"/>
</dbReference>
<dbReference type="InterPro" id="IPR006700">
    <property type="entry name" value="RsmE"/>
</dbReference>
<keyword evidence="4 10" id="KW-0698">rRNA processing</keyword>
<dbReference type="Pfam" id="PF04452">
    <property type="entry name" value="Methyltrans_RNA"/>
    <property type="match status" value="1"/>
</dbReference>
<comment type="function">
    <text evidence="8 10">Specifically methylates the N3 position of the uracil ring of uridine 1498 (m3U1498) in 16S rRNA. Acts on the fully assembled 30S ribosomal subunit.</text>
</comment>
<dbReference type="SUPFAM" id="SSF88697">
    <property type="entry name" value="PUA domain-like"/>
    <property type="match status" value="1"/>
</dbReference>
<dbReference type="GO" id="GO:0070475">
    <property type="term" value="P:rRNA base methylation"/>
    <property type="evidence" value="ECO:0007669"/>
    <property type="project" value="TreeGrafter"/>
</dbReference>
<dbReference type="EC" id="2.1.1.193" evidence="10"/>
<accession>A0A9D1TNM1</accession>
<dbReference type="PANTHER" id="PTHR30027:SF3">
    <property type="entry name" value="16S RRNA (URACIL(1498)-N(3))-METHYLTRANSFERASE"/>
    <property type="match status" value="1"/>
</dbReference>
<feature type="domain" description="Ribosomal RNA small subunit methyltransferase E methyltransferase" evidence="11">
    <location>
        <begin position="72"/>
        <end position="227"/>
    </location>
</feature>
<evidence type="ECO:0000256" key="8">
    <source>
        <dbReference type="ARBA" id="ARBA00025699"/>
    </source>
</evidence>
<keyword evidence="7 10" id="KW-0949">S-adenosyl-L-methionine</keyword>
<evidence type="ECO:0000313" key="14">
    <source>
        <dbReference type="Proteomes" id="UP000823936"/>
    </source>
</evidence>
<evidence type="ECO:0000256" key="7">
    <source>
        <dbReference type="ARBA" id="ARBA00022691"/>
    </source>
</evidence>
<dbReference type="InterPro" id="IPR029026">
    <property type="entry name" value="tRNA_m1G_MTases_N"/>
</dbReference>
<evidence type="ECO:0000259" key="11">
    <source>
        <dbReference type="Pfam" id="PF04452"/>
    </source>
</evidence>
<feature type="domain" description="Ribosomal RNA small subunit methyltransferase E PUA-like" evidence="12">
    <location>
        <begin position="16"/>
        <end position="57"/>
    </location>
</feature>
<evidence type="ECO:0000256" key="5">
    <source>
        <dbReference type="ARBA" id="ARBA00022603"/>
    </source>
</evidence>
<dbReference type="AlphaFoldDB" id="A0A9D1TNM1"/>
<dbReference type="SUPFAM" id="SSF75217">
    <property type="entry name" value="alpha/beta knot"/>
    <property type="match status" value="1"/>
</dbReference>
<keyword evidence="6 10" id="KW-0808">Transferase</keyword>
<dbReference type="GO" id="GO:0070042">
    <property type="term" value="F:rRNA (uridine-N3-)-methyltransferase activity"/>
    <property type="evidence" value="ECO:0007669"/>
    <property type="project" value="TreeGrafter"/>
</dbReference>
<dbReference type="Gene3D" id="3.40.1280.10">
    <property type="match status" value="1"/>
</dbReference>
<dbReference type="EMBL" id="DXHU01000019">
    <property type="protein sequence ID" value="HIV99106.1"/>
    <property type="molecule type" value="Genomic_DNA"/>
</dbReference>
<dbReference type="PIRSF" id="PIRSF015601">
    <property type="entry name" value="MTase_slr0722"/>
    <property type="match status" value="1"/>
</dbReference>
<name>A0A9D1TNM1_9SPIO</name>
<evidence type="ECO:0000256" key="10">
    <source>
        <dbReference type="PIRNR" id="PIRNR015601"/>
    </source>
</evidence>
<evidence type="ECO:0000256" key="3">
    <source>
        <dbReference type="ARBA" id="ARBA00022490"/>
    </source>
</evidence>
<dbReference type="InterPro" id="IPR029028">
    <property type="entry name" value="Alpha/beta_knot_MTases"/>
</dbReference>
<evidence type="ECO:0000256" key="9">
    <source>
        <dbReference type="ARBA" id="ARBA00047944"/>
    </source>
</evidence>
<dbReference type="GO" id="GO:0005737">
    <property type="term" value="C:cytoplasm"/>
    <property type="evidence" value="ECO:0007669"/>
    <property type="project" value="UniProtKB-SubCell"/>
</dbReference>
<evidence type="ECO:0000256" key="2">
    <source>
        <dbReference type="ARBA" id="ARBA00005528"/>
    </source>
</evidence>
<dbReference type="NCBIfam" id="TIGR00046">
    <property type="entry name" value="RsmE family RNA methyltransferase"/>
    <property type="match status" value="1"/>
</dbReference>
<dbReference type="PANTHER" id="PTHR30027">
    <property type="entry name" value="RIBOSOMAL RNA SMALL SUBUNIT METHYLTRANSFERASE E"/>
    <property type="match status" value="1"/>
</dbReference>
<dbReference type="CDD" id="cd18084">
    <property type="entry name" value="RsmE-like"/>
    <property type="match status" value="1"/>
</dbReference>
<keyword evidence="3 10" id="KW-0963">Cytoplasm</keyword>
<comment type="subcellular location">
    <subcellularLocation>
        <location evidence="1 10">Cytoplasm</location>
    </subcellularLocation>
</comment>
<dbReference type="InterPro" id="IPR046886">
    <property type="entry name" value="RsmE_MTase_dom"/>
</dbReference>
<keyword evidence="5 10" id="KW-0489">Methyltransferase</keyword>
<gene>
    <name evidence="13" type="ORF">IAB12_04960</name>
</gene>
<dbReference type="InterPro" id="IPR015947">
    <property type="entry name" value="PUA-like_sf"/>
</dbReference>
<dbReference type="InterPro" id="IPR046887">
    <property type="entry name" value="RsmE_PUA-like"/>
</dbReference>
<protein>
    <recommendedName>
        <fullName evidence="10">Ribosomal RNA small subunit methyltransferase E</fullName>
        <ecNumber evidence="10">2.1.1.193</ecNumber>
    </recommendedName>
</protein>